<evidence type="ECO:0000256" key="3">
    <source>
        <dbReference type="ARBA" id="ARBA00023027"/>
    </source>
</evidence>
<dbReference type="EMBL" id="JACAZE010000001">
    <property type="protein sequence ID" value="KAF7322368.1"/>
    <property type="molecule type" value="Genomic_DNA"/>
</dbReference>
<comment type="similarity">
    <text evidence="1 4 7">Belongs to the aldehyde dehydrogenase family.</text>
</comment>
<keyword evidence="10" id="KW-1185">Reference proteome</keyword>
<feature type="active site" evidence="5">
    <location>
        <position position="252"/>
    </location>
</feature>
<evidence type="ECO:0000256" key="7">
    <source>
        <dbReference type="RuleBase" id="RU003345"/>
    </source>
</evidence>
<dbReference type="FunFam" id="3.40.309.10:FF:000003">
    <property type="entry name" value="Aldehyde dehydrogenase"/>
    <property type="match status" value="1"/>
</dbReference>
<evidence type="ECO:0000313" key="10">
    <source>
        <dbReference type="Proteomes" id="UP000613580"/>
    </source>
</evidence>
<dbReference type="OrthoDB" id="440325at2759"/>
<evidence type="ECO:0000256" key="4">
    <source>
        <dbReference type="PIRNR" id="PIRNR036492"/>
    </source>
</evidence>
<dbReference type="PROSITE" id="PS00687">
    <property type="entry name" value="ALDEHYDE_DEHYDR_GLU"/>
    <property type="match status" value="1"/>
</dbReference>
<dbReference type="Gene3D" id="3.40.309.10">
    <property type="entry name" value="Aldehyde Dehydrogenase, Chain A, domain 2"/>
    <property type="match status" value="1"/>
</dbReference>
<dbReference type="PIRSF" id="PIRSF036492">
    <property type="entry name" value="ALDH"/>
    <property type="match status" value="1"/>
</dbReference>
<dbReference type="InterPro" id="IPR016162">
    <property type="entry name" value="Ald_DH_N"/>
</dbReference>
<reference evidence="9" key="1">
    <citation type="submission" date="2020-05" db="EMBL/GenBank/DDBJ databases">
        <title>Mycena genomes resolve the evolution of fungal bioluminescence.</title>
        <authorList>
            <person name="Tsai I.J."/>
        </authorList>
    </citation>
    <scope>NUCLEOTIDE SEQUENCE</scope>
    <source>
        <strain evidence="9">110903Hualien_Pintung</strain>
    </source>
</reference>
<accession>A0A8H6WPI6</accession>
<sequence length="533" mass="57585">MADLKYTTLEEIDQIHAELHAGFRTGKTKSVAYRKYMLLQLAYLIQDNSKGLEEALAKDLGRPPLETAFLEVGASITELMDAYNNVEKWAAPEKPARNLNFMFMSPVTYKQPKGVVLIISPFNYPLWLLMSPLAGAIAAGNTVVLKPSEACTATAALLTEQLPKYVDPAFVRIVNGAIPETTKLLDLPWAHILYTGNGRVGRIVSTAAAKHLTPVSLELGGKSPVFIDPQSDLKLAAKRIVWGKFTNDGQTCVAPDYVLVPKDAQAKFVEELKTVYAEFYPELKESPPRLANTSRLISQAAWKRIYGLLEATKGTIVVGGTDTANESLKYVQPTIVQDVKFEDALMVDEIFGPILPIVPVESLDEGIEYVNSKDHPLALYVFSQNEALKKKIFSNTLSGSAVANETILIPGVAGLPFGGIGGSGNGGAHTGKWGFDMFTHFRASIDTPGWIDKLLGARYPPYTDKNLAFLKKALGRKLPTRPQGPPTGTGTGSGTGVGKWFLFALAVALFGALTEVKKRALAGAHARLGPGSA</sequence>
<dbReference type="AlphaFoldDB" id="A0A8H6WPI6"/>
<evidence type="ECO:0000313" key="9">
    <source>
        <dbReference type="EMBL" id="KAF7322368.1"/>
    </source>
</evidence>
<feature type="active site" evidence="5 6">
    <location>
        <position position="218"/>
    </location>
</feature>
<proteinExistence type="inferred from homology"/>
<dbReference type="GO" id="GO:0005737">
    <property type="term" value="C:cytoplasm"/>
    <property type="evidence" value="ECO:0007669"/>
    <property type="project" value="TreeGrafter"/>
</dbReference>
<dbReference type="Pfam" id="PF00171">
    <property type="entry name" value="Aldedh"/>
    <property type="match status" value="1"/>
</dbReference>
<dbReference type="GO" id="GO:0004029">
    <property type="term" value="F:aldehyde dehydrogenase (NAD+) activity"/>
    <property type="evidence" value="ECO:0007669"/>
    <property type="project" value="TreeGrafter"/>
</dbReference>
<dbReference type="GO" id="GO:0006081">
    <property type="term" value="P:aldehyde metabolic process"/>
    <property type="evidence" value="ECO:0007669"/>
    <property type="project" value="InterPro"/>
</dbReference>
<name>A0A8H6WPI6_MYCCL</name>
<dbReference type="InterPro" id="IPR012394">
    <property type="entry name" value="Aldehyde_DH_NAD(P)"/>
</dbReference>
<keyword evidence="2 4" id="KW-0560">Oxidoreductase</keyword>
<dbReference type="InterPro" id="IPR029510">
    <property type="entry name" value="Ald_DH_CS_GLU"/>
</dbReference>
<protein>
    <recommendedName>
        <fullName evidence="4">Aldehyde dehydrogenase</fullName>
    </recommendedName>
</protein>
<feature type="domain" description="Aldehyde dehydrogenase" evidence="8">
    <location>
        <begin position="3"/>
        <end position="442"/>
    </location>
</feature>
<evidence type="ECO:0000256" key="5">
    <source>
        <dbReference type="PIRSR" id="PIRSR036492-1"/>
    </source>
</evidence>
<dbReference type="SUPFAM" id="SSF53720">
    <property type="entry name" value="ALDH-like"/>
    <property type="match status" value="1"/>
</dbReference>
<evidence type="ECO:0000256" key="6">
    <source>
        <dbReference type="PROSITE-ProRule" id="PRU10007"/>
    </source>
</evidence>
<organism evidence="9 10">
    <name type="scientific">Mycena chlorophos</name>
    <name type="common">Agaric fungus</name>
    <name type="synonym">Agaricus chlorophos</name>
    <dbReference type="NCBI Taxonomy" id="658473"/>
    <lineage>
        <taxon>Eukaryota</taxon>
        <taxon>Fungi</taxon>
        <taxon>Dikarya</taxon>
        <taxon>Basidiomycota</taxon>
        <taxon>Agaricomycotina</taxon>
        <taxon>Agaricomycetes</taxon>
        <taxon>Agaricomycetidae</taxon>
        <taxon>Agaricales</taxon>
        <taxon>Marasmiineae</taxon>
        <taxon>Mycenaceae</taxon>
        <taxon>Mycena</taxon>
    </lineage>
</organism>
<dbReference type="PANTHER" id="PTHR43570">
    <property type="entry name" value="ALDEHYDE DEHYDROGENASE"/>
    <property type="match status" value="1"/>
</dbReference>
<dbReference type="InterPro" id="IPR016161">
    <property type="entry name" value="Ald_DH/histidinol_DH"/>
</dbReference>
<evidence type="ECO:0000256" key="2">
    <source>
        <dbReference type="ARBA" id="ARBA00023002"/>
    </source>
</evidence>
<dbReference type="CDD" id="cd07135">
    <property type="entry name" value="ALDH_F14-YMR110C"/>
    <property type="match status" value="1"/>
</dbReference>
<gene>
    <name evidence="9" type="ORF">HMN09_00014700</name>
</gene>
<dbReference type="PANTHER" id="PTHR43570:SF16">
    <property type="entry name" value="ALDEHYDE DEHYDROGENASE TYPE III, ISOFORM Q"/>
    <property type="match status" value="1"/>
</dbReference>
<dbReference type="InterPro" id="IPR016163">
    <property type="entry name" value="Ald_DH_C"/>
</dbReference>
<evidence type="ECO:0000259" key="8">
    <source>
        <dbReference type="Pfam" id="PF00171"/>
    </source>
</evidence>
<dbReference type="FunFam" id="3.40.605.10:FF:000004">
    <property type="entry name" value="Aldehyde dehydrogenase"/>
    <property type="match status" value="1"/>
</dbReference>
<comment type="caution">
    <text evidence="9">The sequence shown here is derived from an EMBL/GenBank/DDBJ whole genome shotgun (WGS) entry which is preliminary data.</text>
</comment>
<keyword evidence="3" id="KW-0520">NAD</keyword>
<evidence type="ECO:0000256" key="1">
    <source>
        <dbReference type="ARBA" id="ARBA00009986"/>
    </source>
</evidence>
<dbReference type="Proteomes" id="UP000613580">
    <property type="component" value="Unassembled WGS sequence"/>
</dbReference>
<dbReference type="InterPro" id="IPR015590">
    <property type="entry name" value="Aldehyde_DH_dom"/>
</dbReference>
<dbReference type="Gene3D" id="3.40.605.10">
    <property type="entry name" value="Aldehyde Dehydrogenase, Chain A, domain 1"/>
    <property type="match status" value="1"/>
</dbReference>